<evidence type="ECO:0000313" key="3">
    <source>
        <dbReference type="Proteomes" id="UP001321526"/>
    </source>
</evidence>
<name>A0ABY8FC70_9GAMM</name>
<dbReference type="InterPro" id="IPR010982">
    <property type="entry name" value="Lambda_DNA-bd_dom_sf"/>
</dbReference>
<dbReference type="CDD" id="cd00093">
    <property type="entry name" value="HTH_XRE"/>
    <property type="match status" value="1"/>
</dbReference>
<dbReference type="SMART" id="SM00530">
    <property type="entry name" value="HTH_XRE"/>
    <property type="match status" value="1"/>
</dbReference>
<dbReference type="EMBL" id="CP035631">
    <property type="protein sequence ID" value="WFF40414.1"/>
    <property type="molecule type" value="Genomic_DNA"/>
</dbReference>
<gene>
    <name evidence="2" type="ORF">EVC62_02250</name>
</gene>
<sequence>MNRIQEHRKLAGVSARRLAAELDWTTSRVGNYEQGLRSPSLDDSREIVYALNRLGVRCTLDTVFPPRFENEVA</sequence>
<evidence type="ECO:0000259" key="1">
    <source>
        <dbReference type="PROSITE" id="PS50943"/>
    </source>
</evidence>
<dbReference type="SUPFAM" id="SSF47413">
    <property type="entry name" value="lambda repressor-like DNA-binding domains"/>
    <property type="match status" value="1"/>
</dbReference>
<accession>A0ABY8FC70</accession>
<organism evidence="2 3">
    <name type="scientific">Salinicola endophyticus</name>
    <dbReference type="NCBI Taxonomy" id="1949083"/>
    <lineage>
        <taxon>Bacteria</taxon>
        <taxon>Pseudomonadati</taxon>
        <taxon>Pseudomonadota</taxon>
        <taxon>Gammaproteobacteria</taxon>
        <taxon>Oceanospirillales</taxon>
        <taxon>Halomonadaceae</taxon>
        <taxon>Salinicola</taxon>
    </lineage>
</organism>
<proteinExistence type="predicted"/>
<dbReference type="Proteomes" id="UP001321526">
    <property type="component" value="Chromosome"/>
</dbReference>
<dbReference type="PROSITE" id="PS50943">
    <property type="entry name" value="HTH_CROC1"/>
    <property type="match status" value="1"/>
</dbReference>
<dbReference type="Pfam" id="PF01381">
    <property type="entry name" value="HTH_3"/>
    <property type="match status" value="1"/>
</dbReference>
<reference evidence="2 3" key="1">
    <citation type="submission" date="2019-01" db="EMBL/GenBank/DDBJ databases">
        <title>Genome sequence of Salinicola endophyticus REST5.</title>
        <authorList>
            <person name="Nascimento F.X."/>
        </authorList>
    </citation>
    <scope>NUCLEOTIDE SEQUENCE [LARGE SCALE GENOMIC DNA]</scope>
    <source>
        <strain evidence="2 3">REST5</strain>
    </source>
</reference>
<dbReference type="Gene3D" id="1.10.260.40">
    <property type="entry name" value="lambda repressor-like DNA-binding domains"/>
    <property type="match status" value="1"/>
</dbReference>
<keyword evidence="3" id="KW-1185">Reference proteome</keyword>
<evidence type="ECO:0000313" key="2">
    <source>
        <dbReference type="EMBL" id="WFF40414.1"/>
    </source>
</evidence>
<dbReference type="InterPro" id="IPR001387">
    <property type="entry name" value="Cro/C1-type_HTH"/>
</dbReference>
<protein>
    <submittedName>
        <fullName evidence="2">XRE family transcriptional regulator</fullName>
    </submittedName>
</protein>
<feature type="domain" description="HTH cro/C1-type" evidence="1">
    <location>
        <begin position="4"/>
        <end position="63"/>
    </location>
</feature>